<gene>
    <name evidence="1" type="ORF">FAZ21_00455</name>
</gene>
<name>A0A4U0QBX7_9NEIS</name>
<reference evidence="1 2" key="1">
    <citation type="submission" date="2019-04" db="EMBL/GenBank/DDBJ databases">
        <title>Chitiniphilus eburnea sp. nov., a novel chitinolytic bacterium isolated from aquaculture sludge.</title>
        <authorList>
            <person name="Sheng M."/>
        </authorList>
    </citation>
    <scope>NUCLEOTIDE SEQUENCE [LARGE SCALE GENOMIC DNA]</scope>
    <source>
        <strain evidence="1 2">HX-2-15</strain>
    </source>
</reference>
<evidence type="ECO:0000313" key="2">
    <source>
        <dbReference type="Proteomes" id="UP000310016"/>
    </source>
</evidence>
<proteinExistence type="predicted"/>
<dbReference type="AlphaFoldDB" id="A0A4U0QBX7"/>
<evidence type="ECO:0008006" key="3">
    <source>
        <dbReference type="Google" id="ProtNLM"/>
    </source>
</evidence>
<sequence>MDLKTFFYSFERGCDWQPAAVGLVEGDELDTAVLLSLFTDRRAEPGDDVEGDPRGWWGDAIPIGDERAVPLGSRLWLLAREKQTASTLRRAEAYGREALQWLIDDGHARALDIAASAPRTGLLRLDVAIDSQPFRFELTP</sequence>
<accession>A0A4U0QBX7</accession>
<organism evidence="1 2">
    <name type="scientific">Chitiniphilus eburneus</name>
    <dbReference type="NCBI Taxonomy" id="2571148"/>
    <lineage>
        <taxon>Bacteria</taxon>
        <taxon>Pseudomonadati</taxon>
        <taxon>Pseudomonadota</taxon>
        <taxon>Betaproteobacteria</taxon>
        <taxon>Neisseriales</taxon>
        <taxon>Chitinibacteraceae</taxon>
        <taxon>Chitiniphilus</taxon>
    </lineage>
</organism>
<dbReference type="RefSeq" id="WP_136771311.1">
    <property type="nucleotide sequence ID" value="NZ_CP156074.1"/>
</dbReference>
<evidence type="ECO:0000313" key="1">
    <source>
        <dbReference type="EMBL" id="TJZ78796.1"/>
    </source>
</evidence>
<comment type="caution">
    <text evidence="1">The sequence shown here is derived from an EMBL/GenBank/DDBJ whole genome shotgun (WGS) entry which is preliminary data.</text>
</comment>
<dbReference type="Pfam" id="PF07409">
    <property type="entry name" value="GP46"/>
    <property type="match status" value="1"/>
</dbReference>
<dbReference type="Proteomes" id="UP000310016">
    <property type="component" value="Unassembled WGS sequence"/>
</dbReference>
<keyword evidence="2" id="KW-1185">Reference proteome</keyword>
<dbReference type="EMBL" id="SUMF01000001">
    <property type="protein sequence ID" value="TJZ78796.1"/>
    <property type="molecule type" value="Genomic_DNA"/>
</dbReference>
<dbReference type="OrthoDB" id="5677166at2"/>
<protein>
    <recommendedName>
        <fullName evidence="3">Phage tail protein</fullName>
    </recommendedName>
</protein>
<dbReference type="InterPro" id="IPR010877">
    <property type="entry name" value="Phage_Mu_Gp46"/>
</dbReference>